<keyword evidence="3" id="KW-1185">Reference proteome</keyword>
<dbReference type="InterPro" id="IPR007325">
    <property type="entry name" value="KFase/CYL"/>
</dbReference>
<comment type="similarity">
    <text evidence="1">Belongs to the Cyclase 1 superfamily.</text>
</comment>
<dbReference type="Proteomes" id="UP000054166">
    <property type="component" value="Unassembled WGS sequence"/>
</dbReference>
<dbReference type="InterPro" id="IPR037175">
    <property type="entry name" value="KFase_sf"/>
</dbReference>
<dbReference type="Gene3D" id="3.50.30.50">
    <property type="entry name" value="Putative cyclase"/>
    <property type="match status" value="1"/>
</dbReference>
<protein>
    <recommendedName>
        <fullName evidence="4">Cyclase</fullName>
    </recommendedName>
</protein>
<accession>A0A0C3B827</accession>
<dbReference type="EMBL" id="KN832994">
    <property type="protein sequence ID" value="KIM82458.1"/>
    <property type="molecule type" value="Genomic_DNA"/>
</dbReference>
<dbReference type="PANTHER" id="PTHR31118">
    <property type="entry name" value="CYCLASE-LIKE PROTEIN 2"/>
    <property type="match status" value="1"/>
</dbReference>
<organism evidence="2 3">
    <name type="scientific">Piloderma croceum (strain F 1598)</name>
    <dbReference type="NCBI Taxonomy" id="765440"/>
    <lineage>
        <taxon>Eukaryota</taxon>
        <taxon>Fungi</taxon>
        <taxon>Dikarya</taxon>
        <taxon>Basidiomycota</taxon>
        <taxon>Agaricomycotina</taxon>
        <taxon>Agaricomycetes</taxon>
        <taxon>Agaricomycetidae</taxon>
        <taxon>Atheliales</taxon>
        <taxon>Atheliaceae</taxon>
        <taxon>Piloderma</taxon>
    </lineage>
</organism>
<dbReference type="OrthoDB" id="7108654at2759"/>
<dbReference type="HOGENOM" id="CLU_030671_3_0_1"/>
<sequence length="224" mass="24316">MSTIDLTHTLSSSISICPGHPTFSQQSVQTLGKDDFNVQLISFGSHTGTHIDAPYHFIADGKTVDALDLNMLVAPAVVVDVRGKNARESITWEKDIAPYAPRLKPGMIVLFCTGWSKYWSQPTYPDHPYLHVEAARKLIELGIKVIGSDTLSPDEFSVHEDDVPCYDVHGVILGAGGVIAENLNNLEALLNMDGEPMVSLLPLKLDGGDGSPIRAAAWPVDRQT</sequence>
<dbReference type="AlphaFoldDB" id="A0A0C3B827"/>
<name>A0A0C3B827_PILCF</name>
<dbReference type="STRING" id="765440.A0A0C3B827"/>
<dbReference type="GO" id="GO:0019441">
    <property type="term" value="P:L-tryptophan catabolic process to kynurenine"/>
    <property type="evidence" value="ECO:0007669"/>
    <property type="project" value="InterPro"/>
</dbReference>
<dbReference type="SUPFAM" id="SSF102198">
    <property type="entry name" value="Putative cyclase"/>
    <property type="match status" value="1"/>
</dbReference>
<dbReference type="GO" id="GO:0004061">
    <property type="term" value="F:arylformamidase activity"/>
    <property type="evidence" value="ECO:0007669"/>
    <property type="project" value="InterPro"/>
</dbReference>
<dbReference type="Pfam" id="PF04199">
    <property type="entry name" value="Cyclase"/>
    <property type="match status" value="1"/>
</dbReference>
<dbReference type="InParanoid" id="A0A0C3B827"/>
<evidence type="ECO:0000256" key="1">
    <source>
        <dbReference type="ARBA" id="ARBA00007865"/>
    </source>
</evidence>
<dbReference type="PANTHER" id="PTHR31118:SF12">
    <property type="entry name" value="CYCLASE-LIKE PROTEIN 2"/>
    <property type="match status" value="1"/>
</dbReference>
<reference evidence="2 3" key="1">
    <citation type="submission" date="2014-04" db="EMBL/GenBank/DDBJ databases">
        <authorList>
            <consortium name="DOE Joint Genome Institute"/>
            <person name="Kuo A."/>
            <person name="Tarkka M."/>
            <person name="Buscot F."/>
            <person name="Kohler A."/>
            <person name="Nagy L.G."/>
            <person name="Floudas D."/>
            <person name="Copeland A."/>
            <person name="Barry K.W."/>
            <person name="Cichocki N."/>
            <person name="Veneault-Fourrey C."/>
            <person name="LaButti K."/>
            <person name="Lindquist E.A."/>
            <person name="Lipzen A."/>
            <person name="Lundell T."/>
            <person name="Morin E."/>
            <person name="Murat C."/>
            <person name="Sun H."/>
            <person name="Tunlid A."/>
            <person name="Henrissat B."/>
            <person name="Grigoriev I.V."/>
            <person name="Hibbett D.S."/>
            <person name="Martin F."/>
            <person name="Nordberg H.P."/>
            <person name="Cantor M.N."/>
            <person name="Hua S.X."/>
        </authorList>
    </citation>
    <scope>NUCLEOTIDE SEQUENCE [LARGE SCALE GENOMIC DNA]</scope>
    <source>
        <strain evidence="2 3">F 1598</strain>
    </source>
</reference>
<evidence type="ECO:0008006" key="4">
    <source>
        <dbReference type="Google" id="ProtNLM"/>
    </source>
</evidence>
<reference evidence="3" key="2">
    <citation type="submission" date="2015-01" db="EMBL/GenBank/DDBJ databases">
        <title>Evolutionary Origins and Diversification of the Mycorrhizal Mutualists.</title>
        <authorList>
            <consortium name="DOE Joint Genome Institute"/>
            <consortium name="Mycorrhizal Genomics Consortium"/>
            <person name="Kohler A."/>
            <person name="Kuo A."/>
            <person name="Nagy L.G."/>
            <person name="Floudas D."/>
            <person name="Copeland A."/>
            <person name="Barry K.W."/>
            <person name="Cichocki N."/>
            <person name="Veneault-Fourrey C."/>
            <person name="LaButti K."/>
            <person name="Lindquist E.A."/>
            <person name="Lipzen A."/>
            <person name="Lundell T."/>
            <person name="Morin E."/>
            <person name="Murat C."/>
            <person name="Riley R."/>
            <person name="Ohm R."/>
            <person name="Sun H."/>
            <person name="Tunlid A."/>
            <person name="Henrissat B."/>
            <person name="Grigoriev I.V."/>
            <person name="Hibbett D.S."/>
            <person name="Martin F."/>
        </authorList>
    </citation>
    <scope>NUCLEOTIDE SEQUENCE [LARGE SCALE GENOMIC DNA]</scope>
    <source>
        <strain evidence="3">F 1598</strain>
    </source>
</reference>
<proteinExistence type="inferred from homology"/>
<evidence type="ECO:0000313" key="2">
    <source>
        <dbReference type="EMBL" id="KIM82458.1"/>
    </source>
</evidence>
<evidence type="ECO:0000313" key="3">
    <source>
        <dbReference type="Proteomes" id="UP000054166"/>
    </source>
</evidence>
<gene>
    <name evidence="2" type="ORF">PILCRDRAFT_7849</name>
</gene>